<evidence type="ECO:0000313" key="4">
    <source>
        <dbReference type="Proteomes" id="UP000295684"/>
    </source>
</evidence>
<keyword evidence="1" id="KW-0472">Membrane</keyword>
<reference evidence="3 4" key="1">
    <citation type="submission" date="2019-03" db="EMBL/GenBank/DDBJ databases">
        <title>Genomic Encyclopedia of Type Strains, Phase IV (KMG-IV): sequencing the most valuable type-strain genomes for metagenomic binning, comparative biology and taxonomic classification.</title>
        <authorList>
            <person name="Goeker M."/>
        </authorList>
    </citation>
    <scope>NUCLEOTIDE SEQUENCE [LARGE SCALE GENOMIC DNA]</scope>
    <source>
        <strain evidence="3 4">DSM 103236</strain>
    </source>
</reference>
<keyword evidence="1" id="KW-0812">Transmembrane</keyword>
<dbReference type="OrthoDB" id="9802649at2"/>
<protein>
    <submittedName>
        <fullName evidence="3">Glycosyltransferase involved in cell wall biosynthesis</fullName>
    </submittedName>
</protein>
<keyword evidence="1" id="KW-1133">Transmembrane helix</keyword>
<evidence type="ECO:0000256" key="1">
    <source>
        <dbReference type="SAM" id="Phobius"/>
    </source>
</evidence>
<proteinExistence type="predicted"/>
<dbReference type="GO" id="GO:0016758">
    <property type="term" value="F:hexosyltransferase activity"/>
    <property type="evidence" value="ECO:0007669"/>
    <property type="project" value="UniProtKB-ARBA"/>
</dbReference>
<evidence type="ECO:0000313" key="3">
    <source>
        <dbReference type="EMBL" id="TCO23886.1"/>
    </source>
</evidence>
<feature type="transmembrane region" description="Helical" evidence="1">
    <location>
        <begin position="266"/>
        <end position="284"/>
    </location>
</feature>
<dbReference type="SUPFAM" id="SSF53448">
    <property type="entry name" value="Nucleotide-diphospho-sugar transferases"/>
    <property type="match status" value="1"/>
</dbReference>
<name>A0A4V2RZ51_9SPHI</name>
<dbReference type="Gene3D" id="3.90.550.10">
    <property type="entry name" value="Spore Coat Polysaccharide Biosynthesis Protein SpsA, Chain A"/>
    <property type="match status" value="1"/>
</dbReference>
<dbReference type="InterPro" id="IPR029044">
    <property type="entry name" value="Nucleotide-diphossugar_trans"/>
</dbReference>
<dbReference type="PANTHER" id="PTHR22916:SF3">
    <property type="entry name" value="UDP-GLCNAC:BETAGAL BETA-1,3-N-ACETYLGLUCOSAMINYLTRANSFERASE-LIKE PROTEIN 1"/>
    <property type="match status" value="1"/>
</dbReference>
<dbReference type="Proteomes" id="UP000295684">
    <property type="component" value="Unassembled WGS sequence"/>
</dbReference>
<sequence length="319" mass="37526">MTNFNIPLISVVLCTYNGEKYLKYQLDSLVAQTYKNIEIIIVDDCSNDNTKSILSEYQSRYVQIKLFFNLENIGFNKNFEKAIKLAKGVFIAICDQDDVWDLDKLEELKANIGDKGMIFSNSRLIDETGFFQGKHLFESSGFTSSDYRFILINNYVAGHTILAKAHFIEQTLPFPEHGYYDWWIGFIATYNQQIIFLDKVLTSYRVHSNSVIQKEVSSSNSIGGISIIQYKSCKFQLETFYKVLKKNRDDTFIRKIISLYSKKTNLLKRVFILFFLYYHYNILFPLHKRRKLTSITRFKIVKRYWRDVLECKLQVLGFI</sequence>
<dbReference type="RefSeq" id="WP_132533964.1">
    <property type="nucleotide sequence ID" value="NZ_BMJO01000005.1"/>
</dbReference>
<dbReference type="EMBL" id="SLWO01000005">
    <property type="protein sequence ID" value="TCO23886.1"/>
    <property type="molecule type" value="Genomic_DNA"/>
</dbReference>
<gene>
    <name evidence="3" type="ORF">EV200_105360</name>
</gene>
<dbReference type="InterPro" id="IPR001173">
    <property type="entry name" value="Glyco_trans_2-like"/>
</dbReference>
<feature type="domain" description="Glycosyltransferase 2-like" evidence="2">
    <location>
        <begin position="10"/>
        <end position="153"/>
    </location>
</feature>
<organism evidence="3 4">
    <name type="scientific">Pedobacter psychrotolerans</name>
    <dbReference type="NCBI Taxonomy" id="1843235"/>
    <lineage>
        <taxon>Bacteria</taxon>
        <taxon>Pseudomonadati</taxon>
        <taxon>Bacteroidota</taxon>
        <taxon>Sphingobacteriia</taxon>
        <taxon>Sphingobacteriales</taxon>
        <taxon>Sphingobacteriaceae</taxon>
        <taxon>Pedobacter</taxon>
    </lineage>
</organism>
<dbReference type="Pfam" id="PF00535">
    <property type="entry name" value="Glycos_transf_2"/>
    <property type="match status" value="1"/>
</dbReference>
<dbReference type="AlphaFoldDB" id="A0A4V2RZ51"/>
<evidence type="ECO:0000259" key="2">
    <source>
        <dbReference type="Pfam" id="PF00535"/>
    </source>
</evidence>
<accession>A0A4V2RZ51</accession>
<keyword evidence="3" id="KW-0808">Transferase</keyword>
<comment type="caution">
    <text evidence="3">The sequence shown here is derived from an EMBL/GenBank/DDBJ whole genome shotgun (WGS) entry which is preliminary data.</text>
</comment>
<dbReference type="PANTHER" id="PTHR22916">
    <property type="entry name" value="GLYCOSYLTRANSFERASE"/>
    <property type="match status" value="1"/>
</dbReference>